<evidence type="ECO:0000313" key="2">
    <source>
        <dbReference type="Proteomes" id="UP000465812"/>
    </source>
</evidence>
<proteinExistence type="predicted"/>
<reference evidence="1 2" key="1">
    <citation type="journal article" date="2019" name="Emerg. Microbes Infect.">
        <title>Comprehensive subspecies identification of 175 nontuberculous mycobacteria species based on 7547 genomic profiles.</title>
        <authorList>
            <person name="Matsumoto Y."/>
            <person name="Kinjo T."/>
            <person name="Motooka D."/>
            <person name="Nabeya D."/>
            <person name="Jung N."/>
            <person name="Uechi K."/>
            <person name="Horii T."/>
            <person name="Iida T."/>
            <person name="Fujita J."/>
            <person name="Nakamura S."/>
        </authorList>
    </citation>
    <scope>NUCLEOTIDE SEQUENCE [LARGE SCALE GENOMIC DNA]</scope>
    <source>
        <strain evidence="1 2">JCM 18113</strain>
    </source>
</reference>
<protein>
    <submittedName>
        <fullName evidence="1">Uncharacterized protein</fullName>
    </submittedName>
</protein>
<evidence type="ECO:0000313" key="1">
    <source>
        <dbReference type="EMBL" id="BBY39532.1"/>
    </source>
</evidence>
<gene>
    <name evidence="1" type="ORF">MMAN_36660</name>
</gene>
<sequence length="106" mass="11367">MAPLECPVWNATCVTTTPMAAQARMPSTAGRKLRTPPTRWSSLTITVCLCWVAGEWVHPEDPSAGATVRKSLPYLLLLGSNEFAPGSPLGSGRGWLKQEIEEGTAT</sequence>
<dbReference type="Proteomes" id="UP000465812">
    <property type="component" value="Chromosome"/>
</dbReference>
<accession>A0ABM7JVC7</accession>
<dbReference type="EMBL" id="AP022590">
    <property type="protein sequence ID" value="BBY39532.1"/>
    <property type="molecule type" value="Genomic_DNA"/>
</dbReference>
<keyword evidence="2" id="KW-1185">Reference proteome</keyword>
<name>A0ABM7JVC7_MYCNT</name>
<organism evidence="1 2">
    <name type="scientific">Mycobacterium mantenii</name>
    <dbReference type="NCBI Taxonomy" id="560555"/>
    <lineage>
        <taxon>Bacteria</taxon>
        <taxon>Bacillati</taxon>
        <taxon>Actinomycetota</taxon>
        <taxon>Actinomycetes</taxon>
        <taxon>Mycobacteriales</taxon>
        <taxon>Mycobacteriaceae</taxon>
        <taxon>Mycobacterium</taxon>
        <taxon>Mycobacterium avium complex (MAC)</taxon>
    </lineage>
</organism>